<dbReference type="EMBL" id="LT559118">
    <property type="protein sequence ID" value="SBO96521.1"/>
    <property type="molecule type" value="Genomic_DNA"/>
</dbReference>
<keyword evidence="1" id="KW-0805">Transcription regulation</keyword>
<dbReference type="InterPro" id="IPR018062">
    <property type="entry name" value="HTH_AraC-typ_CS"/>
</dbReference>
<organism evidence="5">
    <name type="scientific">Nonomuraea gerenzanensis</name>
    <dbReference type="NCBI Taxonomy" id="93944"/>
    <lineage>
        <taxon>Bacteria</taxon>
        <taxon>Bacillati</taxon>
        <taxon>Actinomycetota</taxon>
        <taxon>Actinomycetes</taxon>
        <taxon>Streptosporangiales</taxon>
        <taxon>Streptosporangiaceae</taxon>
        <taxon>Nonomuraea</taxon>
    </lineage>
</organism>
<name>A0A1M4EC36_9ACTN</name>
<evidence type="ECO:0000313" key="5">
    <source>
        <dbReference type="EMBL" id="SBO96521.1"/>
    </source>
</evidence>
<feature type="domain" description="HTH araC/xylS-type" evidence="4">
    <location>
        <begin position="213"/>
        <end position="314"/>
    </location>
</feature>
<dbReference type="Gene3D" id="1.10.10.60">
    <property type="entry name" value="Homeodomain-like"/>
    <property type="match status" value="1"/>
</dbReference>
<dbReference type="InterPro" id="IPR018060">
    <property type="entry name" value="HTH_AraC"/>
</dbReference>
<keyword evidence="3" id="KW-0804">Transcription</keyword>
<reference evidence="5" key="1">
    <citation type="submission" date="2016-04" db="EMBL/GenBank/DDBJ databases">
        <authorList>
            <person name="Evans L.H."/>
            <person name="Alamgir A."/>
            <person name="Owens N."/>
            <person name="Weber N.D."/>
            <person name="Virtaneva K."/>
            <person name="Barbian K."/>
            <person name="Babar A."/>
            <person name="Rosenke K."/>
        </authorList>
    </citation>
    <scope>NUCLEOTIDE SEQUENCE</scope>
    <source>
        <strain evidence="5">Nono1</strain>
    </source>
</reference>
<dbReference type="PANTHER" id="PTHR46796:SF12">
    <property type="entry name" value="HTH-TYPE DNA-BINDING TRANSCRIPTIONAL ACTIVATOR EUTR"/>
    <property type="match status" value="1"/>
</dbReference>
<proteinExistence type="predicted"/>
<evidence type="ECO:0000256" key="1">
    <source>
        <dbReference type="ARBA" id="ARBA00023015"/>
    </source>
</evidence>
<dbReference type="InterPro" id="IPR050204">
    <property type="entry name" value="AraC_XylS_family_regulators"/>
</dbReference>
<dbReference type="SUPFAM" id="SSF46689">
    <property type="entry name" value="Homeodomain-like"/>
    <property type="match status" value="2"/>
</dbReference>
<dbReference type="PANTHER" id="PTHR46796">
    <property type="entry name" value="HTH-TYPE TRANSCRIPTIONAL ACTIVATOR RHAS-RELATED"/>
    <property type="match status" value="1"/>
</dbReference>
<dbReference type="AlphaFoldDB" id="A0A1M4EC36"/>
<dbReference type="Pfam" id="PF12833">
    <property type="entry name" value="HTH_18"/>
    <property type="match status" value="1"/>
</dbReference>
<dbReference type="SMART" id="SM00342">
    <property type="entry name" value="HTH_ARAC"/>
    <property type="match status" value="1"/>
</dbReference>
<dbReference type="RefSeq" id="WP_225275813.1">
    <property type="nucleotide sequence ID" value="NZ_CP084058.1"/>
</dbReference>
<protein>
    <submittedName>
        <fullName evidence="5">Transcriptional regulator, AraC family</fullName>
    </submittedName>
</protein>
<sequence length="324" mass="34597">MSTQVYEAHNVDAAEQLISELFTLVRLRVSGGNGTMRLARTSLGDHVALNRFTFGMGYTTQGPALGVIPIARIRAGTVTNCYDGHEHDNGPGDVMISLPPDRDWQGIAANLDSETVYLDPALLAQVADGPPRTGPVLRFTGHRPVSAAAARLWSDTYDFVLATVDTLPAGTGSLLTGSLARLLTATALTVFPNNARTDPTSADRHDAHPATVRRAVAFIDAHAHADISVADIAAACHVSIRAVQLAFRRHLDTTPLAYLRRARLAGAHHELRTADPVTATVTAIAARWGFPRPSRFTATYRATYGVTPSRTLRNDGIDPATGGP</sequence>
<evidence type="ECO:0000259" key="4">
    <source>
        <dbReference type="PROSITE" id="PS01124"/>
    </source>
</evidence>
<dbReference type="GO" id="GO:0043565">
    <property type="term" value="F:sequence-specific DNA binding"/>
    <property type="evidence" value="ECO:0007669"/>
    <property type="project" value="InterPro"/>
</dbReference>
<dbReference type="PROSITE" id="PS01124">
    <property type="entry name" value="HTH_ARAC_FAMILY_2"/>
    <property type="match status" value="1"/>
</dbReference>
<accession>A0A1M4EC36</accession>
<evidence type="ECO:0000256" key="3">
    <source>
        <dbReference type="ARBA" id="ARBA00023163"/>
    </source>
</evidence>
<evidence type="ECO:0000256" key="2">
    <source>
        <dbReference type="ARBA" id="ARBA00023125"/>
    </source>
</evidence>
<dbReference type="InterPro" id="IPR009057">
    <property type="entry name" value="Homeodomain-like_sf"/>
</dbReference>
<keyword evidence="2" id="KW-0238">DNA-binding</keyword>
<dbReference type="PROSITE" id="PS00041">
    <property type="entry name" value="HTH_ARAC_FAMILY_1"/>
    <property type="match status" value="1"/>
</dbReference>
<gene>
    <name evidence="5" type="ORF">BN4615_P6037</name>
</gene>
<dbReference type="GO" id="GO:0003700">
    <property type="term" value="F:DNA-binding transcription factor activity"/>
    <property type="evidence" value="ECO:0007669"/>
    <property type="project" value="InterPro"/>
</dbReference>